<keyword evidence="3" id="KW-1185">Reference proteome</keyword>
<evidence type="ECO:0000313" key="3">
    <source>
        <dbReference type="Proteomes" id="UP000059680"/>
    </source>
</evidence>
<accession>A0A0P0WR00</accession>
<dbReference type="AlphaFoldDB" id="A0A0P0WR00"/>
<gene>
    <name evidence="2" type="ordered locus">Os05g0591700</name>
    <name evidence="2" type="ORF">OSNPB_050591700</name>
</gene>
<sequence>MATSSMNCMRDQAHESDGSTPVDQVYAPLHLQNEKNLRKLQSSLLASSGQRVDGIHTTKVVEDETPGSKWRWMGSRLITSSLPRSTAASW</sequence>
<reference evidence="2 3" key="2">
    <citation type="journal article" date="2013" name="Plant Cell Physiol.">
        <title>Rice Annotation Project Database (RAP-DB): an integrative and interactive database for rice genomics.</title>
        <authorList>
            <person name="Sakai H."/>
            <person name="Lee S.S."/>
            <person name="Tanaka T."/>
            <person name="Numa H."/>
            <person name="Kim J."/>
            <person name="Kawahara Y."/>
            <person name="Wakimoto H."/>
            <person name="Yang C.C."/>
            <person name="Iwamoto M."/>
            <person name="Abe T."/>
            <person name="Yamada Y."/>
            <person name="Muto A."/>
            <person name="Inokuchi H."/>
            <person name="Ikemura T."/>
            <person name="Matsumoto T."/>
            <person name="Sasaki T."/>
            <person name="Itoh T."/>
        </authorList>
    </citation>
    <scope>NUCLEOTIDE SEQUENCE [LARGE SCALE GENOMIC DNA]</scope>
    <source>
        <strain evidence="3">cv. Nipponbare</strain>
    </source>
</reference>
<name>A0A0P0WR00_ORYSJ</name>
<organism evidence="2 3">
    <name type="scientific">Oryza sativa subsp. japonica</name>
    <name type="common">Rice</name>
    <dbReference type="NCBI Taxonomy" id="39947"/>
    <lineage>
        <taxon>Eukaryota</taxon>
        <taxon>Viridiplantae</taxon>
        <taxon>Streptophyta</taxon>
        <taxon>Embryophyta</taxon>
        <taxon>Tracheophyta</taxon>
        <taxon>Spermatophyta</taxon>
        <taxon>Magnoliopsida</taxon>
        <taxon>Liliopsida</taxon>
        <taxon>Poales</taxon>
        <taxon>Poaceae</taxon>
        <taxon>BOP clade</taxon>
        <taxon>Oryzoideae</taxon>
        <taxon>Oryzeae</taxon>
        <taxon>Oryzinae</taxon>
        <taxon>Oryza</taxon>
        <taxon>Oryza sativa</taxon>
    </lineage>
</organism>
<dbReference type="Gramene" id="Os05t0591700-00">
    <property type="protein sequence ID" value="Os05t0591700-00"/>
    <property type="gene ID" value="Os05g0591700"/>
</dbReference>
<reference evidence="2 3" key="3">
    <citation type="journal article" date="2013" name="Rice">
        <title>Improvement of the Oryza sativa Nipponbare reference genome using next generation sequence and optical map data.</title>
        <authorList>
            <person name="Kawahara Y."/>
            <person name="de la Bastide M."/>
            <person name="Hamilton J.P."/>
            <person name="Kanamori H."/>
            <person name="McCombie W.R."/>
            <person name="Ouyang S."/>
            <person name="Schwartz D.C."/>
            <person name="Tanaka T."/>
            <person name="Wu J."/>
            <person name="Zhou S."/>
            <person name="Childs K.L."/>
            <person name="Davidson R.M."/>
            <person name="Lin H."/>
            <person name="Quesada-Ocampo L."/>
            <person name="Vaillancourt B."/>
            <person name="Sakai H."/>
            <person name="Lee S.S."/>
            <person name="Kim J."/>
            <person name="Numa H."/>
            <person name="Itoh T."/>
            <person name="Buell C.R."/>
            <person name="Matsumoto T."/>
        </authorList>
    </citation>
    <scope>NUCLEOTIDE SEQUENCE [LARGE SCALE GENOMIC DNA]</scope>
    <source>
        <strain evidence="3">cv. Nipponbare</strain>
    </source>
</reference>
<dbReference type="Proteomes" id="UP000059680">
    <property type="component" value="Chromosome 5"/>
</dbReference>
<feature type="region of interest" description="Disordered" evidence="1">
    <location>
        <begin position="1"/>
        <end position="22"/>
    </location>
</feature>
<evidence type="ECO:0000313" key="2">
    <source>
        <dbReference type="EMBL" id="BAS95626.1"/>
    </source>
</evidence>
<reference evidence="3" key="1">
    <citation type="journal article" date="2005" name="Nature">
        <title>The map-based sequence of the rice genome.</title>
        <authorList>
            <consortium name="International rice genome sequencing project (IRGSP)"/>
            <person name="Matsumoto T."/>
            <person name="Wu J."/>
            <person name="Kanamori H."/>
            <person name="Katayose Y."/>
            <person name="Fujisawa M."/>
            <person name="Namiki N."/>
            <person name="Mizuno H."/>
            <person name="Yamamoto K."/>
            <person name="Antonio B.A."/>
            <person name="Baba T."/>
            <person name="Sakata K."/>
            <person name="Nagamura Y."/>
            <person name="Aoki H."/>
            <person name="Arikawa K."/>
            <person name="Arita K."/>
            <person name="Bito T."/>
            <person name="Chiden Y."/>
            <person name="Fujitsuka N."/>
            <person name="Fukunaka R."/>
            <person name="Hamada M."/>
            <person name="Harada C."/>
            <person name="Hayashi A."/>
            <person name="Hijishita S."/>
            <person name="Honda M."/>
            <person name="Hosokawa S."/>
            <person name="Ichikawa Y."/>
            <person name="Idonuma A."/>
            <person name="Iijima M."/>
            <person name="Ikeda M."/>
            <person name="Ikeno M."/>
            <person name="Ito K."/>
            <person name="Ito S."/>
            <person name="Ito T."/>
            <person name="Ito Y."/>
            <person name="Ito Y."/>
            <person name="Iwabuchi A."/>
            <person name="Kamiya K."/>
            <person name="Karasawa W."/>
            <person name="Kurita K."/>
            <person name="Katagiri S."/>
            <person name="Kikuta A."/>
            <person name="Kobayashi H."/>
            <person name="Kobayashi N."/>
            <person name="Machita K."/>
            <person name="Maehara T."/>
            <person name="Masukawa M."/>
            <person name="Mizubayashi T."/>
            <person name="Mukai Y."/>
            <person name="Nagasaki H."/>
            <person name="Nagata Y."/>
            <person name="Naito S."/>
            <person name="Nakashima M."/>
            <person name="Nakama Y."/>
            <person name="Nakamichi Y."/>
            <person name="Nakamura M."/>
            <person name="Meguro A."/>
            <person name="Negishi M."/>
            <person name="Ohta I."/>
            <person name="Ohta T."/>
            <person name="Okamoto M."/>
            <person name="Ono N."/>
            <person name="Saji S."/>
            <person name="Sakaguchi M."/>
            <person name="Sakai K."/>
            <person name="Shibata M."/>
            <person name="Shimokawa T."/>
            <person name="Song J."/>
            <person name="Takazaki Y."/>
            <person name="Terasawa K."/>
            <person name="Tsugane M."/>
            <person name="Tsuji K."/>
            <person name="Ueda S."/>
            <person name="Waki K."/>
            <person name="Yamagata H."/>
            <person name="Yamamoto M."/>
            <person name="Yamamoto S."/>
            <person name="Yamane H."/>
            <person name="Yoshiki S."/>
            <person name="Yoshihara R."/>
            <person name="Yukawa K."/>
            <person name="Zhong H."/>
            <person name="Yano M."/>
            <person name="Yuan Q."/>
            <person name="Ouyang S."/>
            <person name="Liu J."/>
            <person name="Jones K.M."/>
            <person name="Gansberger K."/>
            <person name="Moffat K."/>
            <person name="Hill J."/>
            <person name="Bera J."/>
            <person name="Fadrosh D."/>
            <person name="Jin S."/>
            <person name="Johri S."/>
            <person name="Kim M."/>
            <person name="Overton L."/>
            <person name="Reardon M."/>
            <person name="Tsitrin T."/>
            <person name="Vuong H."/>
            <person name="Weaver B."/>
            <person name="Ciecko A."/>
            <person name="Tallon L."/>
            <person name="Jackson J."/>
            <person name="Pai G."/>
            <person name="Aken S.V."/>
            <person name="Utterback T."/>
            <person name="Reidmuller S."/>
            <person name="Feldblyum T."/>
            <person name="Hsiao J."/>
            <person name="Zismann V."/>
            <person name="Iobst S."/>
            <person name="de Vazeille A.R."/>
            <person name="Buell C.R."/>
            <person name="Ying K."/>
            <person name="Li Y."/>
            <person name="Lu T."/>
            <person name="Huang Y."/>
            <person name="Zhao Q."/>
            <person name="Feng Q."/>
            <person name="Zhang L."/>
            <person name="Zhu J."/>
            <person name="Weng Q."/>
            <person name="Mu J."/>
            <person name="Lu Y."/>
            <person name="Fan D."/>
            <person name="Liu Y."/>
            <person name="Guan J."/>
            <person name="Zhang Y."/>
            <person name="Yu S."/>
            <person name="Liu X."/>
            <person name="Zhang Y."/>
            <person name="Hong G."/>
            <person name="Han B."/>
            <person name="Choisne N."/>
            <person name="Demange N."/>
            <person name="Orjeda G."/>
            <person name="Samain S."/>
            <person name="Cattolico L."/>
            <person name="Pelletier E."/>
            <person name="Couloux A."/>
            <person name="Segurens B."/>
            <person name="Wincker P."/>
            <person name="D'Hont A."/>
            <person name="Scarpelli C."/>
            <person name="Weissenbach J."/>
            <person name="Salanoubat M."/>
            <person name="Quetier F."/>
            <person name="Yu Y."/>
            <person name="Kim H.R."/>
            <person name="Rambo T."/>
            <person name="Currie J."/>
            <person name="Collura K."/>
            <person name="Luo M."/>
            <person name="Yang T."/>
            <person name="Ammiraju J.S.S."/>
            <person name="Engler F."/>
            <person name="Soderlund C."/>
            <person name="Wing R.A."/>
            <person name="Palmer L.E."/>
            <person name="de la Bastide M."/>
            <person name="Spiegel L."/>
            <person name="Nascimento L."/>
            <person name="Zutavern T."/>
            <person name="O'Shaughnessy A."/>
            <person name="Dike S."/>
            <person name="Dedhia N."/>
            <person name="Preston R."/>
            <person name="Balija V."/>
            <person name="McCombie W.R."/>
            <person name="Chow T."/>
            <person name="Chen H."/>
            <person name="Chung M."/>
            <person name="Chen C."/>
            <person name="Shaw J."/>
            <person name="Wu H."/>
            <person name="Hsiao K."/>
            <person name="Chao Y."/>
            <person name="Chu M."/>
            <person name="Cheng C."/>
            <person name="Hour A."/>
            <person name="Lee P."/>
            <person name="Lin S."/>
            <person name="Lin Y."/>
            <person name="Liou J."/>
            <person name="Liu S."/>
            <person name="Hsing Y."/>
            <person name="Raghuvanshi S."/>
            <person name="Mohanty A."/>
            <person name="Bharti A.K."/>
            <person name="Gaur A."/>
            <person name="Gupta V."/>
            <person name="Kumar D."/>
            <person name="Ravi V."/>
            <person name="Vij S."/>
            <person name="Kapur A."/>
            <person name="Khurana P."/>
            <person name="Khurana P."/>
            <person name="Khurana J.P."/>
            <person name="Tyagi A.K."/>
            <person name="Gaikwad K."/>
            <person name="Singh A."/>
            <person name="Dalal V."/>
            <person name="Srivastava S."/>
            <person name="Dixit A."/>
            <person name="Pal A.K."/>
            <person name="Ghazi I.A."/>
            <person name="Yadav M."/>
            <person name="Pandit A."/>
            <person name="Bhargava A."/>
            <person name="Sureshbabu K."/>
            <person name="Batra K."/>
            <person name="Sharma T.R."/>
            <person name="Mohapatra T."/>
            <person name="Singh N.K."/>
            <person name="Messing J."/>
            <person name="Nelson A.B."/>
            <person name="Fuks G."/>
            <person name="Kavchok S."/>
            <person name="Keizer G."/>
            <person name="Linton E."/>
            <person name="Llaca V."/>
            <person name="Song R."/>
            <person name="Tanyolac B."/>
            <person name="Young S."/>
            <person name="Ho-Il K."/>
            <person name="Hahn J.H."/>
            <person name="Sangsakoo G."/>
            <person name="Vanavichit A."/>
            <person name="de Mattos Luiz.A.T."/>
            <person name="Zimmer P.D."/>
            <person name="Malone G."/>
            <person name="Dellagostin O."/>
            <person name="de Oliveira A.C."/>
            <person name="Bevan M."/>
            <person name="Bancroft I."/>
            <person name="Minx P."/>
            <person name="Cordum H."/>
            <person name="Wilson R."/>
            <person name="Cheng Z."/>
            <person name="Jin W."/>
            <person name="Jiang J."/>
            <person name="Leong S.A."/>
            <person name="Iwama H."/>
            <person name="Gojobori T."/>
            <person name="Itoh T."/>
            <person name="Niimura Y."/>
            <person name="Fujii Y."/>
            <person name="Habara T."/>
            <person name="Sakai H."/>
            <person name="Sato Y."/>
            <person name="Wilson G."/>
            <person name="Kumar K."/>
            <person name="McCouch S."/>
            <person name="Juretic N."/>
            <person name="Hoen D."/>
            <person name="Wright S."/>
            <person name="Bruskiewich R."/>
            <person name="Bureau T."/>
            <person name="Miyao A."/>
            <person name="Hirochika H."/>
            <person name="Nishikawa T."/>
            <person name="Kadowaki K."/>
            <person name="Sugiura M."/>
            <person name="Burr B."/>
            <person name="Sasaki T."/>
        </authorList>
    </citation>
    <scope>NUCLEOTIDE SEQUENCE [LARGE SCALE GENOMIC DNA]</scope>
    <source>
        <strain evidence="3">cv. Nipponbare</strain>
    </source>
</reference>
<dbReference type="PaxDb" id="39947-A0A0P0WR00"/>
<protein>
    <submittedName>
        <fullName evidence="2">Os05g0591700 protein</fullName>
    </submittedName>
</protein>
<dbReference type="EMBL" id="AP014961">
    <property type="protein sequence ID" value="BAS95626.1"/>
    <property type="molecule type" value="Genomic_DNA"/>
</dbReference>
<dbReference type="InParanoid" id="A0A0P0WR00"/>
<evidence type="ECO:0000256" key="1">
    <source>
        <dbReference type="SAM" id="MobiDB-lite"/>
    </source>
</evidence>
<proteinExistence type="predicted"/>